<reference evidence="1 2" key="1">
    <citation type="journal article" date="2023" name="J. Hered.">
        <title>Chromosome-level genome of the wood stork (Mycteria americana) provides insight into avian chromosome evolution.</title>
        <authorList>
            <person name="Flamio R. Jr."/>
            <person name="Ramstad K.M."/>
        </authorList>
    </citation>
    <scope>NUCLEOTIDE SEQUENCE [LARGE SCALE GENOMIC DNA]</scope>
    <source>
        <strain evidence="1">JAX WOST 10</strain>
    </source>
</reference>
<keyword evidence="2" id="KW-1185">Reference proteome</keyword>
<accession>A0AAN7M901</accession>
<proteinExistence type="predicted"/>
<protein>
    <submittedName>
        <fullName evidence="1">Uncharacterized protein</fullName>
    </submittedName>
</protein>
<dbReference type="AlphaFoldDB" id="A0AAN7M901"/>
<organism evidence="1 2">
    <name type="scientific">Mycteria americana</name>
    <name type="common">Wood stork</name>
    <dbReference type="NCBI Taxonomy" id="33587"/>
    <lineage>
        <taxon>Eukaryota</taxon>
        <taxon>Metazoa</taxon>
        <taxon>Chordata</taxon>
        <taxon>Craniata</taxon>
        <taxon>Vertebrata</taxon>
        <taxon>Euteleostomi</taxon>
        <taxon>Archelosauria</taxon>
        <taxon>Archosauria</taxon>
        <taxon>Dinosauria</taxon>
        <taxon>Saurischia</taxon>
        <taxon>Theropoda</taxon>
        <taxon>Coelurosauria</taxon>
        <taxon>Aves</taxon>
        <taxon>Neognathae</taxon>
        <taxon>Neoaves</taxon>
        <taxon>Aequornithes</taxon>
        <taxon>Ciconiiformes</taxon>
        <taxon>Ciconiidae</taxon>
        <taxon>Mycteria</taxon>
    </lineage>
</organism>
<comment type="caution">
    <text evidence="1">The sequence shown here is derived from an EMBL/GenBank/DDBJ whole genome shotgun (WGS) entry which is preliminary data.</text>
</comment>
<evidence type="ECO:0000313" key="1">
    <source>
        <dbReference type="EMBL" id="KAK4805393.1"/>
    </source>
</evidence>
<dbReference type="EMBL" id="JAUNZN010000104">
    <property type="protein sequence ID" value="KAK4805393.1"/>
    <property type="molecule type" value="Genomic_DNA"/>
</dbReference>
<sequence length="211" mass="22900">MGAKRGSARRLIPDTKTLQWQGLGAALLGSSSAEKALVVLGKAEHVPAVIHTIQCHLVAKKTSSILRCVKRTLAKGVREVIVSLCSSLLRPPVHYCVHFCTLSSSVLGLAGKGLTSVVAAPMVPCFAFVPTTVLGLLSATLLPHVPEDWGDHNFMVAMTKADTGLPIPDQLFLLWEFQIQRNPWMQEDNKLSMSKQCTLAEKANSLLCYIK</sequence>
<evidence type="ECO:0000313" key="2">
    <source>
        <dbReference type="Proteomes" id="UP001333110"/>
    </source>
</evidence>
<gene>
    <name evidence="1" type="ORF">QYF61_003966</name>
</gene>
<dbReference type="Proteomes" id="UP001333110">
    <property type="component" value="Unassembled WGS sequence"/>
</dbReference>
<name>A0AAN7M901_MYCAM</name>